<dbReference type="Pfam" id="PF01814">
    <property type="entry name" value="Hemerythrin"/>
    <property type="match status" value="1"/>
</dbReference>
<keyword evidence="7" id="KW-1185">Reference proteome</keyword>
<feature type="domain" description="Hemerythrin-like" evidence="5">
    <location>
        <begin position="90"/>
        <end position="223"/>
    </location>
</feature>
<keyword evidence="4" id="KW-0408">Iron</keyword>
<dbReference type="Pfam" id="PF04405">
    <property type="entry name" value="ScdA_N"/>
    <property type="match status" value="1"/>
</dbReference>
<comment type="subcellular location">
    <subcellularLocation>
        <location evidence="1">Cytoplasm</location>
    </subcellularLocation>
</comment>
<dbReference type="GO" id="GO:0005737">
    <property type="term" value="C:cytoplasm"/>
    <property type="evidence" value="ECO:0007669"/>
    <property type="project" value="UniProtKB-SubCell"/>
</dbReference>
<dbReference type="PANTHER" id="PTHR36438">
    <property type="entry name" value="IRON-SULFUR CLUSTER REPAIR PROTEIN YTFE"/>
    <property type="match status" value="1"/>
</dbReference>
<dbReference type="RefSeq" id="WP_035807379.1">
    <property type="nucleotide sequence ID" value="NZ_CCSE01000001.1"/>
</dbReference>
<accession>A0A078LYA0</accession>
<reference evidence="6 7" key="1">
    <citation type="submission" date="2014-07" db="EMBL/GenBank/DDBJ databases">
        <authorList>
            <person name="Urmite Genomes Urmite Genomes"/>
        </authorList>
    </citation>
    <scope>NUCLEOTIDE SEQUENCE [LARGE SCALE GENOMIC DNA]</scope>
    <source>
        <strain evidence="6 7">13MG44_air</strain>
    </source>
</reference>
<organism evidence="6 7">
    <name type="scientific">Jeotgalicoccus saudimassiliensis</name>
    <dbReference type="NCBI Taxonomy" id="1461582"/>
    <lineage>
        <taxon>Bacteria</taxon>
        <taxon>Bacillati</taxon>
        <taxon>Bacillota</taxon>
        <taxon>Bacilli</taxon>
        <taxon>Bacillales</taxon>
        <taxon>Staphylococcaceae</taxon>
        <taxon>Jeotgalicoccus</taxon>
    </lineage>
</organism>
<evidence type="ECO:0000313" key="7">
    <source>
        <dbReference type="Proteomes" id="UP000044136"/>
    </source>
</evidence>
<dbReference type="AlphaFoldDB" id="A0A078LYA0"/>
<dbReference type="PANTHER" id="PTHR36438:SF1">
    <property type="entry name" value="IRON-SULFUR CLUSTER REPAIR PROTEIN YTFE"/>
    <property type="match status" value="1"/>
</dbReference>
<dbReference type="InterPro" id="IPR012312">
    <property type="entry name" value="Hemerythrin-like"/>
</dbReference>
<sequence length="227" mass="27063">MSNINETMKLKDILFKVPAATGVFREIDIDFVNHGDRTLKEAHEEGNFNLENILYELNELDKERIDGIDVSYMDQISIIKYIERKYYEDLLDELPVLNDYVEKLSKQYKKEDVEYDKAAELFYNIYREMTVHIETEQSDVYPLLLTYYEENSDVVYEALKPHITRLLDEHKNIVNWFKQIRSLTNGYTPVDSNEPLNVFVMKKLEENEENIMTLLHLENNLLFTPFR</sequence>
<dbReference type="EMBL" id="CCSE01000001">
    <property type="protein sequence ID" value="CDZ98964.1"/>
    <property type="molecule type" value="Genomic_DNA"/>
</dbReference>
<dbReference type="GO" id="GO:0046872">
    <property type="term" value="F:metal ion binding"/>
    <property type="evidence" value="ECO:0007669"/>
    <property type="project" value="UniProtKB-KW"/>
</dbReference>
<dbReference type="HOGENOM" id="CLU_076075_0_1_9"/>
<evidence type="ECO:0000256" key="1">
    <source>
        <dbReference type="ARBA" id="ARBA00004496"/>
    </source>
</evidence>
<evidence type="ECO:0000256" key="2">
    <source>
        <dbReference type="ARBA" id="ARBA00022490"/>
    </source>
</evidence>
<dbReference type="STRING" id="1461582.BN1048_00083"/>
<dbReference type="eggNOG" id="COG2846">
    <property type="taxonomic scope" value="Bacteria"/>
</dbReference>
<protein>
    <submittedName>
        <fullName evidence="6">Iron-sulfur cluster repair protein ScdA</fullName>
    </submittedName>
</protein>
<evidence type="ECO:0000256" key="4">
    <source>
        <dbReference type="ARBA" id="ARBA00023004"/>
    </source>
</evidence>
<evidence type="ECO:0000256" key="3">
    <source>
        <dbReference type="ARBA" id="ARBA00022723"/>
    </source>
</evidence>
<dbReference type="InterPro" id="IPR019903">
    <property type="entry name" value="RIC_family"/>
</dbReference>
<keyword evidence="2" id="KW-0963">Cytoplasm</keyword>
<evidence type="ECO:0000259" key="5">
    <source>
        <dbReference type="Pfam" id="PF01814"/>
    </source>
</evidence>
<dbReference type="SMR" id="A0A078LYA0"/>
<keyword evidence="3" id="KW-0479">Metal-binding</keyword>
<dbReference type="Gene3D" id="1.20.120.520">
    <property type="entry name" value="nmb1532 protein domain like"/>
    <property type="match status" value="1"/>
</dbReference>
<name>A0A078LYA0_9STAP</name>
<evidence type="ECO:0000313" key="6">
    <source>
        <dbReference type="EMBL" id="CDZ98964.1"/>
    </source>
</evidence>
<dbReference type="Proteomes" id="UP000044136">
    <property type="component" value="Unassembled WGS sequence"/>
</dbReference>
<proteinExistence type="predicted"/>
<gene>
    <name evidence="6" type="primary">scdA</name>
    <name evidence="6" type="ORF">BN1048_00083</name>
</gene>